<organism evidence="2 3">
    <name type="scientific">Leptotrombidium deliense</name>
    <dbReference type="NCBI Taxonomy" id="299467"/>
    <lineage>
        <taxon>Eukaryota</taxon>
        <taxon>Metazoa</taxon>
        <taxon>Ecdysozoa</taxon>
        <taxon>Arthropoda</taxon>
        <taxon>Chelicerata</taxon>
        <taxon>Arachnida</taxon>
        <taxon>Acari</taxon>
        <taxon>Acariformes</taxon>
        <taxon>Trombidiformes</taxon>
        <taxon>Prostigmata</taxon>
        <taxon>Anystina</taxon>
        <taxon>Parasitengona</taxon>
        <taxon>Trombiculoidea</taxon>
        <taxon>Trombiculidae</taxon>
        <taxon>Leptotrombidium</taxon>
    </lineage>
</organism>
<accession>A0A443S5A0</accession>
<dbReference type="InterPro" id="IPR002919">
    <property type="entry name" value="TIL_dom"/>
</dbReference>
<comment type="caution">
    <text evidence="2">The sequence shown here is derived from an EMBL/GenBank/DDBJ whole genome shotgun (WGS) entry which is preliminary data.</text>
</comment>
<dbReference type="Pfam" id="PF01826">
    <property type="entry name" value="TIL"/>
    <property type="match status" value="1"/>
</dbReference>
<evidence type="ECO:0000313" key="3">
    <source>
        <dbReference type="Proteomes" id="UP000288716"/>
    </source>
</evidence>
<dbReference type="Gene3D" id="2.10.25.10">
    <property type="entry name" value="Laminin"/>
    <property type="match status" value="1"/>
</dbReference>
<dbReference type="Proteomes" id="UP000288716">
    <property type="component" value="Unassembled WGS sequence"/>
</dbReference>
<dbReference type="OrthoDB" id="7575919at2759"/>
<dbReference type="AlphaFoldDB" id="A0A443S5A0"/>
<feature type="domain" description="TIL" evidence="1">
    <location>
        <begin position="2"/>
        <end position="43"/>
    </location>
</feature>
<proteinExistence type="predicted"/>
<gene>
    <name evidence="2" type="ORF">B4U80_02376</name>
</gene>
<protein>
    <recommendedName>
        <fullName evidence="1">TIL domain-containing protein</fullName>
    </recommendedName>
</protein>
<dbReference type="VEuPathDB" id="VectorBase:LDEU009302"/>
<dbReference type="EMBL" id="NCKV01008044">
    <property type="protein sequence ID" value="RWS22738.1"/>
    <property type="molecule type" value="Genomic_DNA"/>
</dbReference>
<sequence length="46" mass="5835">MCQKTCWNWWRNLQCQQQCVRGCFCYPGFVRNQYWQCVPIRYCYWG</sequence>
<dbReference type="InterPro" id="IPR036084">
    <property type="entry name" value="Ser_inhib-like_sf"/>
</dbReference>
<evidence type="ECO:0000259" key="1">
    <source>
        <dbReference type="Pfam" id="PF01826"/>
    </source>
</evidence>
<dbReference type="CDD" id="cd19941">
    <property type="entry name" value="TIL"/>
    <property type="match status" value="1"/>
</dbReference>
<keyword evidence="3" id="KW-1185">Reference proteome</keyword>
<dbReference type="SUPFAM" id="SSF57567">
    <property type="entry name" value="Serine protease inhibitors"/>
    <property type="match status" value="1"/>
</dbReference>
<name>A0A443S5A0_9ACAR</name>
<evidence type="ECO:0000313" key="2">
    <source>
        <dbReference type="EMBL" id="RWS22738.1"/>
    </source>
</evidence>
<reference evidence="2 3" key="1">
    <citation type="journal article" date="2018" name="Gigascience">
        <title>Genomes of trombidid mites reveal novel predicted allergens and laterally-transferred genes associated with secondary metabolism.</title>
        <authorList>
            <person name="Dong X."/>
            <person name="Chaisiri K."/>
            <person name="Xia D."/>
            <person name="Armstrong S.D."/>
            <person name="Fang Y."/>
            <person name="Donnelly M.J."/>
            <person name="Kadowaki T."/>
            <person name="McGarry J.W."/>
            <person name="Darby A.C."/>
            <person name="Makepeace B.L."/>
        </authorList>
    </citation>
    <scope>NUCLEOTIDE SEQUENCE [LARGE SCALE GENOMIC DNA]</scope>
    <source>
        <strain evidence="2">UoL-UT</strain>
    </source>
</reference>